<dbReference type="Gene3D" id="1.20.120.450">
    <property type="entry name" value="dinb family like domain"/>
    <property type="match status" value="1"/>
</dbReference>
<evidence type="ECO:0000256" key="1">
    <source>
        <dbReference type="ARBA" id="ARBA00008635"/>
    </source>
</evidence>
<dbReference type="InterPro" id="IPR034660">
    <property type="entry name" value="DinB/YfiT-like"/>
</dbReference>
<evidence type="ECO:0000313" key="3">
    <source>
        <dbReference type="EMBL" id="SMP21945.1"/>
    </source>
</evidence>
<reference evidence="3 4" key="1">
    <citation type="submission" date="2017-05" db="EMBL/GenBank/DDBJ databases">
        <authorList>
            <person name="Varghese N."/>
            <person name="Submissions S."/>
        </authorList>
    </citation>
    <scope>NUCLEOTIDE SEQUENCE [LARGE SCALE GENOMIC DNA]</scope>
    <source>
        <strain evidence="3 4">DSM 15360</strain>
    </source>
</reference>
<keyword evidence="2" id="KW-0479">Metal-binding</keyword>
<dbReference type="RefSeq" id="WP_283412903.1">
    <property type="nucleotide sequence ID" value="NZ_FXUA01000003.1"/>
</dbReference>
<comment type="similarity">
    <text evidence="1">Belongs to the DinB family.</text>
</comment>
<dbReference type="Proteomes" id="UP001157915">
    <property type="component" value="Unassembled WGS sequence"/>
</dbReference>
<evidence type="ECO:0000256" key="2">
    <source>
        <dbReference type="ARBA" id="ARBA00022723"/>
    </source>
</evidence>
<evidence type="ECO:0000313" key="4">
    <source>
        <dbReference type="Proteomes" id="UP001157915"/>
    </source>
</evidence>
<gene>
    <name evidence="3" type="ORF">SAMN06265367_103388</name>
</gene>
<dbReference type="SUPFAM" id="SSF109854">
    <property type="entry name" value="DinB/YfiT-like putative metalloenzymes"/>
    <property type="match status" value="1"/>
</dbReference>
<comment type="caution">
    <text evidence="3">The sequence shown here is derived from an EMBL/GenBank/DDBJ whole genome shotgun (WGS) entry which is preliminary data.</text>
</comment>
<organism evidence="3 4">
    <name type="scientific">Algoriphagus winogradskyi</name>
    <dbReference type="NCBI Taxonomy" id="237017"/>
    <lineage>
        <taxon>Bacteria</taxon>
        <taxon>Pseudomonadati</taxon>
        <taxon>Bacteroidota</taxon>
        <taxon>Cytophagia</taxon>
        <taxon>Cytophagales</taxon>
        <taxon>Cyclobacteriaceae</taxon>
        <taxon>Algoriphagus</taxon>
    </lineage>
</organism>
<dbReference type="Pfam" id="PF05163">
    <property type="entry name" value="DinB"/>
    <property type="match status" value="1"/>
</dbReference>
<proteinExistence type="inferred from homology"/>
<keyword evidence="4" id="KW-1185">Reference proteome</keyword>
<protein>
    <submittedName>
        <fullName evidence="3">Uncharacterized damage-inducible protein DinB (Forms a four-helix bundle)</fullName>
    </submittedName>
</protein>
<dbReference type="InterPro" id="IPR007837">
    <property type="entry name" value="DinB"/>
</dbReference>
<dbReference type="EMBL" id="FXUA01000003">
    <property type="protein sequence ID" value="SMP21945.1"/>
    <property type="molecule type" value="Genomic_DNA"/>
</dbReference>
<sequence>METTETLNETQLITKDQLLNQWLGQRKVTRRVLDAFPEKELFEFTIGGMRTYAQLTKEMLAMDGATAKGVATGEWSTLDEEKSELTTKADLLASWDESTEKIQKYWKQISIKNFQEKVVAFGQYEGTGYSILFYVMDNEIHHRGQGYVYLRALGITPPNFWEQY</sequence>
<accession>A0ABY1NYM3</accession>
<name>A0ABY1NYM3_9BACT</name>